<keyword evidence="9" id="KW-1185">Reference proteome</keyword>
<dbReference type="EMBL" id="QQBC01000008">
    <property type="protein sequence ID" value="RDI64485.1"/>
    <property type="molecule type" value="Genomic_DNA"/>
</dbReference>
<accession>A0A370I165</accession>
<keyword evidence="2 6" id="KW-0540">Nuclease</keyword>
<evidence type="ECO:0000256" key="6">
    <source>
        <dbReference type="HAMAP-Rule" id="MF_00265"/>
    </source>
</evidence>
<feature type="domain" description="PIN" evidence="7">
    <location>
        <begin position="9"/>
        <end position="124"/>
    </location>
</feature>
<dbReference type="HAMAP" id="MF_00265">
    <property type="entry name" value="VapC_Nob1"/>
    <property type="match status" value="1"/>
</dbReference>
<dbReference type="STRING" id="1210086.GCA_001613105_06831"/>
<dbReference type="GO" id="GO:0016787">
    <property type="term" value="F:hydrolase activity"/>
    <property type="evidence" value="ECO:0007669"/>
    <property type="project" value="UniProtKB-KW"/>
</dbReference>
<evidence type="ECO:0000313" key="9">
    <source>
        <dbReference type="Proteomes" id="UP000254869"/>
    </source>
</evidence>
<dbReference type="Proteomes" id="UP000254869">
    <property type="component" value="Unassembled WGS sequence"/>
</dbReference>
<dbReference type="InterPro" id="IPR022907">
    <property type="entry name" value="VapC_family"/>
</dbReference>
<dbReference type="InterPro" id="IPR029060">
    <property type="entry name" value="PIN-like_dom_sf"/>
</dbReference>
<evidence type="ECO:0000256" key="4">
    <source>
        <dbReference type="ARBA" id="ARBA00022801"/>
    </source>
</evidence>
<keyword evidence="6" id="KW-0800">Toxin</keyword>
<evidence type="ECO:0000256" key="2">
    <source>
        <dbReference type="ARBA" id="ARBA00022722"/>
    </source>
</evidence>
<gene>
    <name evidence="6" type="primary">vapC</name>
    <name evidence="8" type="ORF">DFR76_108318</name>
</gene>
<evidence type="ECO:0000259" key="7">
    <source>
        <dbReference type="Pfam" id="PF01850"/>
    </source>
</evidence>
<feature type="binding site" evidence="6">
    <location>
        <position position="11"/>
    </location>
    <ligand>
        <name>Mg(2+)</name>
        <dbReference type="ChEBI" id="CHEBI:18420"/>
    </ligand>
</feature>
<evidence type="ECO:0000256" key="1">
    <source>
        <dbReference type="ARBA" id="ARBA00022649"/>
    </source>
</evidence>
<dbReference type="RefSeq" id="WP_068006494.1">
    <property type="nucleotide sequence ID" value="NZ_QQBC01000008.1"/>
</dbReference>
<sequence length="140" mass="15002">MTDVGPSVTVDSSVVIAGFASWHEFHGIARKALSRRPRLVAHAAVEAYSVLTRLPPPHRAQPGIVHEFLTSRFPDPYLTLSDVGYQELLATAAAGQLLGGQTYDALIACTAAEHAATLLSLDRRATITYETIGVSVEYLG</sequence>
<keyword evidence="4 6" id="KW-0378">Hydrolase</keyword>
<keyword evidence="5 6" id="KW-0460">Magnesium</keyword>
<dbReference type="GO" id="GO:0004540">
    <property type="term" value="F:RNA nuclease activity"/>
    <property type="evidence" value="ECO:0007669"/>
    <property type="project" value="InterPro"/>
</dbReference>
<dbReference type="GO" id="GO:0000287">
    <property type="term" value="F:magnesium ion binding"/>
    <property type="evidence" value="ECO:0007669"/>
    <property type="project" value="UniProtKB-UniRule"/>
</dbReference>
<dbReference type="Pfam" id="PF01850">
    <property type="entry name" value="PIN"/>
    <property type="match status" value="1"/>
</dbReference>
<reference evidence="8 9" key="1">
    <citation type="submission" date="2018-07" db="EMBL/GenBank/DDBJ databases">
        <title>Genomic Encyclopedia of Type Strains, Phase IV (KMG-IV): sequencing the most valuable type-strain genomes for metagenomic binning, comparative biology and taxonomic classification.</title>
        <authorList>
            <person name="Goeker M."/>
        </authorList>
    </citation>
    <scope>NUCLEOTIDE SEQUENCE [LARGE SCALE GENOMIC DNA]</scope>
    <source>
        <strain evidence="8 9">DSM 44290</strain>
    </source>
</reference>
<dbReference type="AlphaFoldDB" id="A0A370I165"/>
<keyword evidence="1 6" id="KW-1277">Toxin-antitoxin system</keyword>
<organism evidence="8 9">
    <name type="scientific">Nocardia pseudobrasiliensis</name>
    <dbReference type="NCBI Taxonomy" id="45979"/>
    <lineage>
        <taxon>Bacteria</taxon>
        <taxon>Bacillati</taxon>
        <taxon>Actinomycetota</taxon>
        <taxon>Actinomycetes</taxon>
        <taxon>Mycobacteriales</taxon>
        <taxon>Nocardiaceae</taxon>
        <taxon>Nocardia</taxon>
    </lineage>
</organism>
<dbReference type="InterPro" id="IPR002716">
    <property type="entry name" value="PIN_dom"/>
</dbReference>
<evidence type="ECO:0000256" key="5">
    <source>
        <dbReference type="ARBA" id="ARBA00022842"/>
    </source>
</evidence>
<dbReference type="EC" id="3.1.-.-" evidence="6"/>
<dbReference type="CDD" id="cd18681">
    <property type="entry name" value="PIN_MtVapC27-VapC40_like"/>
    <property type="match status" value="1"/>
</dbReference>
<comment type="function">
    <text evidence="6">Toxic component of a toxin-antitoxin (TA) system. An RNase.</text>
</comment>
<name>A0A370I165_9NOCA</name>
<dbReference type="SUPFAM" id="SSF88723">
    <property type="entry name" value="PIN domain-like"/>
    <property type="match status" value="1"/>
</dbReference>
<comment type="cofactor">
    <cofactor evidence="6">
        <name>Mg(2+)</name>
        <dbReference type="ChEBI" id="CHEBI:18420"/>
    </cofactor>
</comment>
<comment type="caution">
    <text evidence="8">The sequence shown here is derived from an EMBL/GenBank/DDBJ whole genome shotgun (WGS) entry which is preliminary data.</text>
</comment>
<comment type="similarity">
    <text evidence="6">Belongs to the PINc/VapC protein family.</text>
</comment>
<proteinExistence type="inferred from homology"/>
<protein>
    <recommendedName>
        <fullName evidence="6">Ribonuclease VapC</fullName>
        <shortName evidence="6">RNase VapC</shortName>
        <ecNumber evidence="6">3.1.-.-</ecNumber>
    </recommendedName>
    <alternativeName>
        <fullName evidence="6">Toxin VapC</fullName>
    </alternativeName>
</protein>
<feature type="binding site" evidence="6">
    <location>
        <position position="104"/>
    </location>
    <ligand>
        <name>Mg(2+)</name>
        <dbReference type="ChEBI" id="CHEBI:18420"/>
    </ligand>
</feature>
<evidence type="ECO:0000313" key="8">
    <source>
        <dbReference type="EMBL" id="RDI64485.1"/>
    </source>
</evidence>
<dbReference type="GO" id="GO:0090729">
    <property type="term" value="F:toxin activity"/>
    <property type="evidence" value="ECO:0007669"/>
    <property type="project" value="UniProtKB-KW"/>
</dbReference>
<keyword evidence="3 6" id="KW-0479">Metal-binding</keyword>
<dbReference type="Gene3D" id="3.40.50.1010">
    <property type="entry name" value="5'-nuclease"/>
    <property type="match status" value="1"/>
</dbReference>
<evidence type="ECO:0000256" key="3">
    <source>
        <dbReference type="ARBA" id="ARBA00022723"/>
    </source>
</evidence>